<dbReference type="InterPro" id="IPR013568">
    <property type="entry name" value="SEFIR_dom"/>
</dbReference>
<dbReference type="Proteomes" id="UP000504844">
    <property type="component" value="Chromosome"/>
</dbReference>
<dbReference type="Gene3D" id="3.40.50.10140">
    <property type="entry name" value="Toll/interleukin-1 receptor homology (TIR) domain"/>
    <property type="match status" value="1"/>
</dbReference>
<evidence type="ECO:0000313" key="2">
    <source>
        <dbReference type="EMBL" id="QKJ68169.1"/>
    </source>
</evidence>
<evidence type="ECO:0000259" key="1">
    <source>
        <dbReference type="PROSITE" id="PS51534"/>
    </source>
</evidence>
<feature type="domain" description="SEFIR" evidence="1">
    <location>
        <begin position="4"/>
        <end position="136"/>
    </location>
</feature>
<proteinExistence type="predicted"/>
<reference evidence="2 3" key="1">
    <citation type="submission" date="2020-05" db="EMBL/GenBank/DDBJ databases">
        <title>Complete genome sequence of Deefgea sp. D17.</title>
        <authorList>
            <person name="Bae J.-W."/>
            <person name="Han J.E."/>
        </authorList>
    </citation>
    <scope>NUCLEOTIDE SEQUENCE [LARGE SCALE GENOMIC DNA]</scope>
    <source>
        <strain evidence="2 3">D17</strain>
    </source>
</reference>
<accession>A0A6M8T0D0</accession>
<sequence length="397" mass="45187">MKKPPKIFISYSHDSEEHKEWVLTLATKLVCDGVDVLLDQWDLPLGSNLTKFMEQGLTNSERVLVICTDNYNAKANIGTGGVGYEKNILTSELMVSQDSKKFIPCIRGVSGSVKTPICLASRTYIEFSNDIDFEDNYKFLLHELHDVPLKKKPKLGDNPFLLIDEEKSTVCDVEFPAGENSSTFFSERFAAAFPGVRGIEWFTEPSVAVERLRLLLKYPIKFAGYSPIWWWRDGDLHIDELTVLSSNTVQLGRQELIIDEVVAVNIGAYWQQFLYVKTSPSVPSCFFDISRIDAQIENWGYAYEEYADFNGVLIRREEYDDGAAVIDGKVVNLNGEAKLIEKFLTPYNFIIAPNDSPINNHIFDSRRVEVLNAILKQEMTVEDLAKEVLTLPKRNWK</sequence>
<protein>
    <submittedName>
        <fullName evidence="2">Toll/interleukin-1 receptor domain-containing protein</fullName>
    </submittedName>
</protein>
<dbReference type="Pfam" id="PF13676">
    <property type="entry name" value="TIR_2"/>
    <property type="match status" value="1"/>
</dbReference>
<gene>
    <name evidence="2" type="ORF">HQN60_09720</name>
</gene>
<dbReference type="PROSITE" id="PS51534">
    <property type="entry name" value="SEFIR"/>
    <property type="match status" value="1"/>
</dbReference>
<dbReference type="SUPFAM" id="SSF52200">
    <property type="entry name" value="Toll/Interleukin receptor TIR domain"/>
    <property type="match status" value="1"/>
</dbReference>
<dbReference type="InterPro" id="IPR000157">
    <property type="entry name" value="TIR_dom"/>
</dbReference>
<keyword evidence="2" id="KW-0675">Receptor</keyword>
<dbReference type="AlphaFoldDB" id="A0A6M8T0D0"/>
<name>A0A6M8T0D0_9NEIS</name>
<evidence type="ECO:0000313" key="3">
    <source>
        <dbReference type="Proteomes" id="UP000504844"/>
    </source>
</evidence>
<dbReference type="GO" id="GO:0007165">
    <property type="term" value="P:signal transduction"/>
    <property type="evidence" value="ECO:0007669"/>
    <property type="project" value="InterPro"/>
</dbReference>
<organism evidence="2 3">
    <name type="scientific">Deefgea piscis</name>
    <dbReference type="NCBI Taxonomy" id="2739061"/>
    <lineage>
        <taxon>Bacteria</taxon>
        <taxon>Pseudomonadati</taxon>
        <taxon>Pseudomonadota</taxon>
        <taxon>Betaproteobacteria</taxon>
        <taxon>Neisseriales</taxon>
        <taxon>Chitinibacteraceae</taxon>
        <taxon>Deefgea</taxon>
    </lineage>
</organism>
<dbReference type="KEGG" id="dee:HQN60_09720"/>
<dbReference type="InterPro" id="IPR035897">
    <property type="entry name" value="Toll_tir_struct_dom_sf"/>
</dbReference>
<keyword evidence="3" id="KW-1185">Reference proteome</keyword>
<dbReference type="EMBL" id="CP054143">
    <property type="protein sequence ID" value="QKJ68169.1"/>
    <property type="molecule type" value="Genomic_DNA"/>
</dbReference>